<dbReference type="InterPro" id="IPR002575">
    <property type="entry name" value="Aminoglycoside_PTrfase"/>
</dbReference>
<dbReference type="EMBL" id="QLUW01000004">
    <property type="protein sequence ID" value="RAP74871.1"/>
    <property type="molecule type" value="Genomic_DNA"/>
</dbReference>
<name>A0A328U095_9BACL</name>
<dbReference type="Pfam" id="PF01636">
    <property type="entry name" value="APH"/>
    <property type="match status" value="1"/>
</dbReference>
<keyword evidence="1" id="KW-0472">Membrane</keyword>
<protein>
    <recommendedName>
        <fullName evidence="2">Aminoglycoside phosphotransferase domain-containing protein</fullName>
    </recommendedName>
</protein>
<dbReference type="InterPro" id="IPR011009">
    <property type="entry name" value="Kinase-like_dom_sf"/>
</dbReference>
<comment type="caution">
    <text evidence="3">The sequence shown here is derived from an EMBL/GenBank/DDBJ whole genome shotgun (WGS) entry which is preliminary data.</text>
</comment>
<gene>
    <name evidence="3" type="ORF">DL346_21355</name>
</gene>
<reference evidence="3 4" key="1">
    <citation type="submission" date="2018-06" db="EMBL/GenBank/DDBJ databases">
        <title>Paenibacillus montanisoli sp. nov., isolated from mountain area soil.</title>
        <authorList>
            <person name="Wu M."/>
        </authorList>
    </citation>
    <scope>NUCLEOTIDE SEQUENCE [LARGE SCALE GENOMIC DNA]</scope>
    <source>
        <strain evidence="3 4">RA17</strain>
    </source>
</reference>
<proteinExistence type="predicted"/>
<evidence type="ECO:0000313" key="4">
    <source>
        <dbReference type="Proteomes" id="UP000249260"/>
    </source>
</evidence>
<accession>A0A328U095</accession>
<keyword evidence="1" id="KW-0812">Transmembrane</keyword>
<sequence length="297" mass="33361">MNGKCVERVYVTPDESYIFKPLTNESQLGQEGWVYEHILRGMSFPPIYPQLLAASGPAAGDRSWQLFEDLGPLTHRFEEDKALELIGHVAWWHALPTEPLREKTLLGPKPYIEELAAQALGRRDELAETLAGKFGDPQATLKELAALSHSGTATANWARSVLSHGDLHLGNYARVNGIVKVLDWEHAHVNSRYWDLYHVIDSSHPDFPKRMNITVREHLLDRYLALSSGSGVTGLQEKSFKQGYYLFAALFSLWMLLLIAGDLKRLAGADGKWTTAQLLKQQEETLDSLTQCVQLLN</sequence>
<feature type="transmembrane region" description="Helical" evidence="1">
    <location>
        <begin position="244"/>
        <end position="263"/>
    </location>
</feature>
<keyword evidence="1" id="KW-1133">Transmembrane helix</keyword>
<evidence type="ECO:0000256" key="1">
    <source>
        <dbReference type="SAM" id="Phobius"/>
    </source>
</evidence>
<dbReference type="SUPFAM" id="SSF56112">
    <property type="entry name" value="Protein kinase-like (PK-like)"/>
    <property type="match status" value="1"/>
</dbReference>
<dbReference type="AlphaFoldDB" id="A0A328U095"/>
<dbReference type="Gene3D" id="3.90.1200.10">
    <property type="match status" value="1"/>
</dbReference>
<feature type="domain" description="Aminoglycoside phosphotransferase" evidence="2">
    <location>
        <begin position="90"/>
        <end position="208"/>
    </location>
</feature>
<evidence type="ECO:0000313" key="3">
    <source>
        <dbReference type="EMBL" id="RAP74871.1"/>
    </source>
</evidence>
<dbReference type="OrthoDB" id="2373207at2"/>
<dbReference type="Proteomes" id="UP000249260">
    <property type="component" value="Unassembled WGS sequence"/>
</dbReference>
<organism evidence="3 4">
    <name type="scientific">Paenibacillus montanisoli</name>
    <dbReference type="NCBI Taxonomy" id="2081970"/>
    <lineage>
        <taxon>Bacteria</taxon>
        <taxon>Bacillati</taxon>
        <taxon>Bacillota</taxon>
        <taxon>Bacilli</taxon>
        <taxon>Bacillales</taxon>
        <taxon>Paenibacillaceae</taxon>
        <taxon>Paenibacillus</taxon>
    </lineage>
</organism>
<keyword evidence="4" id="KW-1185">Reference proteome</keyword>
<evidence type="ECO:0000259" key="2">
    <source>
        <dbReference type="Pfam" id="PF01636"/>
    </source>
</evidence>